<dbReference type="Proteomes" id="UP000515152">
    <property type="component" value="Chromosome 22"/>
</dbReference>
<keyword evidence="1" id="KW-0547">Nucleotide-binding</keyword>
<dbReference type="KEGG" id="char:105906913"/>
<dbReference type="SMART" id="SM00330">
    <property type="entry name" value="PIPKc"/>
    <property type="match status" value="1"/>
</dbReference>
<dbReference type="Pfam" id="PF01504">
    <property type="entry name" value="PIP5K"/>
    <property type="match status" value="1"/>
</dbReference>
<dbReference type="PROSITE" id="PS51455">
    <property type="entry name" value="PIPK"/>
    <property type="match status" value="1"/>
</dbReference>
<keyword evidence="1" id="KW-0067">ATP-binding</keyword>
<proteinExistence type="predicted"/>
<dbReference type="GeneID" id="105906913"/>
<evidence type="ECO:0000313" key="4">
    <source>
        <dbReference type="RefSeq" id="XP_042559037.1"/>
    </source>
</evidence>
<dbReference type="PANTHER" id="PTHR23086:SF54">
    <property type="entry name" value="PHOSPHATIDYLINOSITOL 4-PHOSPHATE 5-KINASE TYPE-1 ALPHA"/>
    <property type="match status" value="1"/>
</dbReference>
<dbReference type="AlphaFoldDB" id="A0A8M1K5P3"/>
<dbReference type="GO" id="GO:0016308">
    <property type="term" value="F:1-phosphatidylinositol-4-phosphate 5-kinase activity"/>
    <property type="evidence" value="ECO:0007669"/>
    <property type="project" value="TreeGrafter"/>
</dbReference>
<evidence type="ECO:0000256" key="1">
    <source>
        <dbReference type="PROSITE-ProRule" id="PRU00781"/>
    </source>
</evidence>
<keyword evidence="3" id="KW-1185">Reference proteome</keyword>
<dbReference type="GO" id="GO:0005524">
    <property type="term" value="F:ATP binding"/>
    <property type="evidence" value="ECO:0007669"/>
    <property type="project" value="UniProtKB-UniRule"/>
</dbReference>
<organism evidence="3 4">
    <name type="scientific">Clupea harengus</name>
    <name type="common">Atlantic herring</name>
    <dbReference type="NCBI Taxonomy" id="7950"/>
    <lineage>
        <taxon>Eukaryota</taxon>
        <taxon>Metazoa</taxon>
        <taxon>Chordata</taxon>
        <taxon>Craniata</taxon>
        <taxon>Vertebrata</taxon>
        <taxon>Euteleostomi</taxon>
        <taxon>Actinopterygii</taxon>
        <taxon>Neopterygii</taxon>
        <taxon>Teleostei</taxon>
        <taxon>Clupei</taxon>
        <taxon>Clupeiformes</taxon>
        <taxon>Clupeoidei</taxon>
        <taxon>Clupeidae</taxon>
        <taxon>Clupea</taxon>
    </lineage>
</organism>
<dbReference type="GO" id="GO:0005886">
    <property type="term" value="C:plasma membrane"/>
    <property type="evidence" value="ECO:0007669"/>
    <property type="project" value="TreeGrafter"/>
</dbReference>
<dbReference type="InterPro" id="IPR023610">
    <property type="entry name" value="PInositol-4/5-P-5/4-kinase"/>
</dbReference>
<dbReference type="CDD" id="cd17301">
    <property type="entry name" value="PIPKc_PIP5KI"/>
    <property type="match status" value="1"/>
</dbReference>
<keyword evidence="1" id="KW-0418">Kinase</keyword>
<evidence type="ECO:0000313" key="3">
    <source>
        <dbReference type="Proteomes" id="UP000515152"/>
    </source>
</evidence>
<evidence type="ECO:0000259" key="2">
    <source>
        <dbReference type="PROSITE" id="PS51455"/>
    </source>
</evidence>
<feature type="domain" description="PIPK" evidence="2">
    <location>
        <begin position="126"/>
        <end position="463"/>
    </location>
</feature>
<reference evidence="4" key="1">
    <citation type="submission" date="2025-08" db="UniProtKB">
        <authorList>
            <consortium name="RefSeq"/>
        </authorList>
    </citation>
    <scope>IDENTIFICATION</scope>
</reference>
<dbReference type="PANTHER" id="PTHR23086">
    <property type="entry name" value="PHOSPHATIDYLINOSITOL-4-PHOSPHATE 5-KINASE"/>
    <property type="match status" value="1"/>
</dbReference>
<gene>
    <name evidence="4" type="primary">LOC105906913</name>
</gene>
<dbReference type="GO" id="GO:0046854">
    <property type="term" value="P:phosphatidylinositol phosphate biosynthetic process"/>
    <property type="evidence" value="ECO:0007669"/>
    <property type="project" value="TreeGrafter"/>
</dbReference>
<keyword evidence="1" id="KW-0808">Transferase</keyword>
<dbReference type="OrthoDB" id="70770at2759"/>
<dbReference type="InterPro" id="IPR002498">
    <property type="entry name" value="PInositol-4-P-4/5-kinase_core"/>
</dbReference>
<name>A0A8M1K5P3_CLUHA</name>
<protein>
    <submittedName>
        <fullName evidence="4">Phosphatidylinositol 4-phosphate 5-kinase type-1 alpha-like</fullName>
    </submittedName>
</protein>
<sequence>MDHQTFNIPESSLSELLNYFDEIQCSTQTVQDELASDLASEKALDKFDEISLVVAALQIENTKLWSKLDKLYGEVDTLRSENNKLRDEVKSQWEALNNAFELSSPAVPIKKIIGHRGIDVTGETTYKETTASDLEGAIQLGISYTVQEASRMDQREVLIQDFEVMESVYFPRKGSKWTPPHHYKDFHFKIYAPFGFFYFREKFGIPPDDYEVSLCSKALLEQSNSGASGSLFCLSSDDKFIIKTVQRKEAEFLQRMLPGYYNTLLRNRHTLLPKFYGLYCVHIGSKYIRIVVMNNLLPTTVPIHLKYDLKGSTYRRQASREECTKPLPTYKDLDFLRDLPDGILLEAGHYDVLRNTIHEDCLLLQSFRIMDYSLLVAIHKIQQGTEESPPLVSDYSNGVIPATTCKGEKMWVFAGIIDILQSYRLLKKLEHSWKAIFQDADTVSVHRPGFYADRFEKFLWEKVFTRRIPLKSSLSKSSRVGYHHDPWRVPSMRSNINSRPSYINHTSRSSILKNSPSYQASKTITAPGHSSASLNFID</sequence>
<accession>A0A8M1K5P3</accession>
<dbReference type="RefSeq" id="XP_042559037.1">
    <property type="nucleotide sequence ID" value="XM_042703103.1"/>
</dbReference>